<dbReference type="Proteomes" id="UP000235023">
    <property type="component" value="Unassembled WGS sequence"/>
</dbReference>
<evidence type="ECO:0000256" key="1">
    <source>
        <dbReference type="SAM" id="Phobius"/>
    </source>
</evidence>
<keyword evidence="1" id="KW-0472">Membrane</keyword>
<evidence type="ECO:0000256" key="2">
    <source>
        <dbReference type="SAM" id="SignalP"/>
    </source>
</evidence>
<evidence type="ECO:0000313" key="4">
    <source>
        <dbReference type="Proteomes" id="UP000235023"/>
    </source>
</evidence>
<dbReference type="AlphaFoldDB" id="A0A2J5HK78"/>
<keyword evidence="1" id="KW-1133">Transmembrane helix</keyword>
<evidence type="ECO:0000313" key="3">
    <source>
        <dbReference type="EMBL" id="PLN77410.1"/>
    </source>
</evidence>
<keyword evidence="1" id="KW-0812">Transmembrane</keyword>
<name>A0A2J5HK78_9EURO</name>
<sequence length="85" mass="9943">MICLLLVLLCIVNPIYLSMYQQNYASWVSIALVDIHHRTLSIHGIWIARFVIIKYLVIIQLLDLSSGQTKRKKKYSRIVQIQICK</sequence>
<protein>
    <submittedName>
        <fullName evidence="3">Uncharacterized protein</fullName>
    </submittedName>
</protein>
<feature type="signal peptide" evidence="2">
    <location>
        <begin position="1"/>
        <end position="17"/>
    </location>
</feature>
<accession>A0A2J5HK78</accession>
<keyword evidence="2" id="KW-0732">Signal</keyword>
<dbReference type="EMBL" id="KZ559596">
    <property type="protein sequence ID" value="PLN77410.1"/>
    <property type="molecule type" value="Genomic_DNA"/>
</dbReference>
<proteinExistence type="predicted"/>
<organism evidence="3 4">
    <name type="scientific">Aspergillus taichungensis</name>
    <dbReference type="NCBI Taxonomy" id="482145"/>
    <lineage>
        <taxon>Eukaryota</taxon>
        <taxon>Fungi</taxon>
        <taxon>Dikarya</taxon>
        <taxon>Ascomycota</taxon>
        <taxon>Pezizomycotina</taxon>
        <taxon>Eurotiomycetes</taxon>
        <taxon>Eurotiomycetidae</taxon>
        <taxon>Eurotiales</taxon>
        <taxon>Aspergillaceae</taxon>
        <taxon>Aspergillus</taxon>
        <taxon>Aspergillus subgen. Circumdati</taxon>
    </lineage>
</organism>
<gene>
    <name evidence="3" type="ORF">BDW42DRAFT_4239</name>
</gene>
<reference evidence="4" key="1">
    <citation type="submission" date="2017-12" db="EMBL/GenBank/DDBJ databases">
        <authorList>
            <consortium name="DOE Joint Genome Institute"/>
            <person name="Mondo S.J."/>
            <person name="Kjaerbolling I."/>
            <person name="Vesth T.C."/>
            <person name="Frisvad J.C."/>
            <person name="Nybo J.L."/>
            <person name="Theobald S."/>
            <person name="Kuo A."/>
            <person name="Bowyer P."/>
            <person name="Matsuda Y."/>
            <person name="Lyhne E.K."/>
            <person name="Kogle M.E."/>
            <person name="Clum A."/>
            <person name="Lipzen A."/>
            <person name="Salamov A."/>
            <person name="Ngan C.Y."/>
            <person name="Daum C."/>
            <person name="Chiniquy J."/>
            <person name="Barry K."/>
            <person name="LaButti K."/>
            <person name="Haridas S."/>
            <person name="Simmons B.A."/>
            <person name="Magnuson J.K."/>
            <person name="Mortensen U.H."/>
            <person name="Larsen T.O."/>
            <person name="Grigoriev I.V."/>
            <person name="Baker S.E."/>
            <person name="Andersen M.R."/>
            <person name="Nordberg H.P."/>
            <person name="Cantor M.N."/>
            <person name="Hua S.X."/>
        </authorList>
    </citation>
    <scope>NUCLEOTIDE SEQUENCE [LARGE SCALE GENOMIC DNA]</scope>
    <source>
        <strain evidence="4">IBT 19404</strain>
    </source>
</reference>
<keyword evidence="4" id="KW-1185">Reference proteome</keyword>
<feature type="transmembrane region" description="Helical" evidence="1">
    <location>
        <begin position="41"/>
        <end position="64"/>
    </location>
</feature>
<feature type="chain" id="PRO_5014433077" evidence="2">
    <location>
        <begin position="18"/>
        <end position="85"/>
    </location>
</feature>